<gene>
    <name evidence="2" type="ORF">JY500_21345</name>
</gene>
<sequence>MSRVPIDFAPAARWRPGLPVGFGVLALIAALGIAAHTAWQRDAQLQALRAQLAARAPAPAPVVRFAPPSHEQAEAVNSAITLLNLPWPALLDGLNAARPNDVAVLRIEPRAAQRSLRVVAESERADALFDFSDALAHQPPFVRFKPISQVRLDSPPRVQATLDLEWQQ</sequence>
<evidence type="ECO:0000256" key="1">
    <source>
        <dbReference type="SAM" id="Phobius"/>
    </source>
</evidence>
<keyword evidence="3" id="KW-1185">Reference proteome</keyword>
<name>A0ABX7M5B3_9RHOO</name>
<keyword evidence="1" id="KW-0812">Transmembrane</keyword>
<evidence type="ECO:0000313" key="3">
    <source>
        <dbReference type="Proteomes" id="UP000663570"/>
    </source>
</evidence>
<keyword evidence="1" id="KW-1133">Transmembrane helix</keyword>
<protein>
    <submittedName>
        <fullName evidence="2">Uncharacterized protein</fullName>
    </submittedName>
</protein>
<organism evidence="2 3">
    <name type="scientific">Niveibacterium microcysteis</name>
    <dbReference type="NCBI Taxonomy" id="2811415"/>
    <lineage>
        <taxon>Bacteria</taxon>
        <taxon>Pseudomonadati</taxon>
        <taxon>Pseudomonadota</taxon>
        <taxon>Betaproteobacteria</taxon>
        <taxon>Rhodocyclales</taxon>
        <taxon>Rhodocyclaceae</taxon>
        <taxon>Niveibacterium</taxon>
    </lineage>
</organism>
<feature type="transmembrane region" description="Helical" evidence="1">
    <location>
        <begin position="20"/>
        <end position="39"/>
    </location>
</feature>
<proteinExistence type="predicted"/>
<evidence type="ECO:0000313" key="2">
    <source>
        <dbReference type="EMBL" id="QSI76959.1"/>
    </source>
</evidence>
<dbReference type="EMBL" id="CP071060">
    <property type="protein sequence ID" value="QSI76959.1"/>
    <property type="molecule type" value="Genomic_DNA"/>
</dbReference>
<reference evidence="2 3" key="1">
    <citation type="submission" date="2021-02" db="EMBL/GenBank/DDBJ databases">
        <title>Niveibacterium changnyeongensis HC41.</title>
        <authorList>
            <person name="Kang M."/>
        </authorList>
    </citation>
    <scope>NUCLEOTIDE SEQUENCE [LARGE SCALE GENOMIC DNA]</scope>
    <source>
        <strain evidence="2 3">HC41</strain>
    </source>
</reference>
<keyword evidence="1" id="KW-0472">Membrane</keyword>
<accession>A0ABX7M5B3</accession>
<dbReference type="RefSeq" id="WP_206254537.1">
    <property type="nucleotide sequence ID" value="NZ_CP071060.1"/>
</dbReference>
<dbReference type="Proteomes" id="UP000663570">
    <property type="component" value="Chromosome"/>
</dbReference>